<organism evidence="1">
    <name type="scientific">Suillus luteus mymonavirus 1</name>
    <dbReference type="NCBI Taxonomy" id="3067819"/>
    <lineage>
        <taxon>Viruses</taxon>
        <taxon>Riboviria</taxon>
        <taxon>Orthornavirae</taxon>
        <taxon>Negarnaviricota</taxon>
        <taxon>Haploviricotina</taxon>
        <taxon>Monjiviricetes</taxon>
        <taxon>Mononegavirales</taxon>
        <taxon>Mymonaviridae</taxon>
    </lineage>
</organism>
<proteinExistence type="predicted"/>
<protein>
    <submittedName>
        <fullName evidence="1">Uncharacterized protein</fullName>
    </submittedName>
</protein>
<dbReference type="EMBL" id="OQ862563">
    <property type="protein sequence ID" value="WLK77439.1"/>
    <property type="molecule type" value="Viral_cRNA"/>
</dbReference>
<sequence length="146" mass="16868">MSMSCIVMTPHSGENELIDSIPTVYSLFDFYTQHEMIAINRFITPRRRVPYDNETITELQCRLNNKTGIIILHSPKEAELLGVKIKAVLMLRRSVFNEILKDLDVHYVLDAKEKFFEIVDHHGAIESFNDEAELVKRATDICNETN</sequence>
<accession>A0AA50A8Y3</accession>
<evidence type="ECO:0000313" key="1">
    <source>
        <dbReference type="EMBL" id="WLK77439.1"/>
    </source>
</evidence>
<reference evidence="1" key="1">
    <citation type="journal article" date="2023" name="Front. Cell. Infect. Microbiol.">
        <title>Virome Analysis of an Ectomycorrhizal Fungus Suillus luteus Revealing Potential Evolutionary Implications.</title>
        <authorList>
            <person name="Liu H."/>
            <person name="Zhang Y."/>
            <person name="Liu Y."/>
            <person name="Xiao J."/>
            <person name="Huang Z."/>
            <person name="Li Y."/>
            <person name="Li H."/>
            <person name="Li P."/>
        </authorList>
    </citation>
    <scope>NUCLEOTIDE SEQUENCE</scope>
    <source>
        <strain evidence="1">SlMyV1</strain>
    </source>
</reference>
<name>A0AA50A8Y3_9MONO</name>